<organism evidence="1 2">
    <name type="scientific">Septoria linicola</name>
    <dbReference type="NCBI Taxonomy" id="215465"/>
    <lineage>
        <taxon>Eukaryota</taxon>
        <taxon>Fungi</taxon>
        <taxon>Dikarya</taxon>
        <taxon>Ascomycota</taxon>
        <taxon>Pezizomycotina</taxon>
        <taxon>Dothideomycetes</taxon>
        <taxon>Dothideomycetidae</taxon>
        <taxon>Mycosphaerellales</taxon>
        <taxon>Mycosphaerellaceae</taxon>
        <taxon>Septoria</taxon>
    </lineage>
</organism>
<keyword evidence="2" id="KW-1185">Reference proteome</keyword>
<dbReference type="InterPro" id="IPR027589">
    <property type="entry name" value="Choice_anch_B"/>
</dbReference>
<dbReference type="EMBL" id="CP099422">
    <property type="protein sequence ID" value="USW54000.1"/>
    <property type="molecule type" value="Genomic_DNA"/>
</dbReference>
<dbReference type="NCBIfam" id="TIGR04312">
    <property type="entry name" value="choice_anch_B"/>
    <property type="match status" value="1"/>
</dbReference>
<dbReference type="AlphaFoldDB" id="A0A9Q9EKF2"/>
<evidence type="ECO:0000313" key="2">
    <source>
        <dbReference type="Proteomes" id="UP001056384"/>
    </source>
</evidence>
<protein>
    <submittedName>
        <fullName evidence="1">Choice-of-anchor B domain-containing protein</fullName>
    </submittedName>
</protein>
<evidence type="ECO:0000313" key="1">
    <source>
        <dbReference type="EMBL" id="USW54000.1"/>
    </source>
</evidence>
<accession>A0A9Q9EKF2</accession>
<dbReference type="PANTHER" id="PTHR38787:SF1">
    <property type="entry name" value="REGULATORY P DOMAIN-CONTAINING PROTEIN"/>
    <property type="match status" value="1"/>
</dbReference>
<proteinExistence type="predicted"/>
<reference evidence="1" key="1">
    <citation type="submission" date="2022-06" db="EMBL/GenBank/DDBJ databases">
        <title>Complete genome sequences of two strains of the flax pathogen Septoria linicola.</title>
        <authorList>
            <person name="Lapalu N."/>
            <person name="Simon A."/>
            <person name="Demenou B."/>
            <person name="Paumier D."/>
            <person name="Guillot M.-P."/>
            <person name="Gout L."/>
            <person name="Valade R."/>
        </authorList>
    </citation>
    <scope>NUCLEOTIDE SEQUENCE</scope>
    <source>
        <strain evidence="1">SE15195</strain>
    </source>
</reference>
<name>A0A9Q9EKF2_9PEZI</name>
<dbReference type="OrthoDB" id="2099887at2759"/>
<sequence>MKLQNLATAIAALATSNVLAEEAKMDRLMQLKEQTWSRARAEGVFGGSKLYKKITSFRPCINGVSGLRGEDQYKCSNVDMHGFLSHEDLGSKSMVGNDVWGWVSPSGREFGIVGQTDGVGFVEVNKLTGSLDYIGRLDTQTPNQIVSWRDMKVIDNHVYIGAESNNHGLQIFDLRKLEQVKGRLNPFWKPKVFSTTSDVKLFTGFGASHNIVADTDRKIIYAAGGRSGPNSRNTPCAGGLFIVDVKDPNNPTSPGCTGQDGYVHDAQCVVYKGPTQKYQGKNICFNFNEDTLTVMDMTNLTSPVVVSKTPYVGNQYTHQGWLANSEMTMLLLDDELDELDGVGPSAGNGRSVTYLFNIANLEKPVNTGFYQSPEGVKSIDHNLYVKDNLAYHANYGSGLRVRDVSSVSRDMTGGGVVERGFFDCHPEDDAEGGAVEFLGTWSTYPYFPSGYILLNSIERGIFSLKYTGRRAG</sequence>
<dbReference type="PANTHER" id="PTHR38787">
    <property type="entry name" value="REGULATORY P DOMAIN-CONTAINING PROTEIN"/>
    <property type="match status" value="1"/>
</dbReference>
<dbReference type="GO" id="GO:0005576">
    <property type="term" value="C:extracellular region"/>
    <property type="evidence" value="ECO:0007669"/>
    <property type="project" value="TreeGrafter"/>
</dbReference>
<gene>
    <name evidence="1" type="ORF">Slin15195_G073190</name>
</gene>
<dbReference type="Proteomes" id="UP001056384">
    <property type="component" value="Chromosome 5"/>
</dbReference>